<comment type="caution">
    <text evidence="1">The sequence shown here is derived from an EMBL/GenBank/DDBJ whole genome shotgun (WGS) entry which is preliminary data.</text>
</comment>
<evidence type="ECO:0000313" key="2">
    <source>
        <dbReference type="Proteomes" id="UP001145114"/>
    </source>
</evidence>
<sequence length="121" mass="12225">MSSKRLTLFVALVLISLPALFLIASGAPANANIEGSDASAYFGHSTNNGNKNANSGGGGGGKSSSSQNPSLDNGASINCDSVLYAIMTNSNCKDSTDFGIGTACGSFVEDLLAKNPDCKVQ</sequence>
<proteinExistence type="predicted"/>
<dbReference type="EMBL" id="JAMZIH010007453">
    <property type="protein sequence ID" value="KAJ1673059.1"/>
    <property type="molecule type" value="Genomic_DNA"/>
</dbReference>
<gene>
    <name evidence="1" type="ORF">EV182_005970</name>
</gene>
<evidence type="ECO:0000313" key="1">
    <source>
        <dbReference type="EMBL" id="KAJ1673059.1"/>
    </source>
</evidence>
<organism evidence="1 2">
    <name type="scientific">Spiromyces aspiralis</name>
    <dbReference type="NCBI Taxonomy" id="68401"/>
    <lineage>
        <taxon>Eukaryota</taxon>
        <taxon>Fungi</taxon>
        <taxon>Fungi incertae sedis</taxon>
        <taxon>Zoopagomycota</taxon>
        <taxon>Kickxellomycotina</taxon>
        <taxon>Kickxellomycetes</taxon>
        <taxon>Kickxellales</taxon>
        <taxon>Kickxellaceae</taxon>
        <taxon>Spiromyces</taxon>
    </lineage>
</organism>
<keyword evidence="2" id="KW-1185">Reference proteome</keyword>
<reference evidence="1" key="1">
    <citation type="submission" date="2022-06" db="EMBL/GenBank/DDBJ databases">
        <title>Phylogenomic reconstructions and comparative analyses of Kickxellomycotina fungi.</title>
        <authorList>
            <person name="Reynolds N.K."/>
            <person name="Stajich J.E."/>
            <person name="Barry K."/>
            <person name="Grigoriev I.V."/>
            <person name="Crous P."/>
            <person name="Smith M.E."/>
        </authorList>
    </citation>
    <scope>NUCLEOTIDE SEQUENCE</scope>
    <source>
        <strain evidence="1">RSA 2271</strain>
    </source>
</reference>
<protein>
    <submittedName>
        <fullName evidence="1">Uncharacterized protein</fullName>
    </submittedName>
</protein>
<feature type="non-terminal residue" evidence="1">
    <location>
        <position position="121"/>
    </location>
</feature>
<dbReference type="Proteomes" id="UP001145114">
    <property type="component" value="Unassembled WGS sequence"/>
</dbReference>
<accession>A0ACC1HGJ7</accession>
<name>A0ACC1HGJ7_9FUNG</name>